<accession>A0A9P8L0U1</accession>
<organism evidence="1 2">
    <name type="scientific">Trichoglossum hirsutum</name>
    <dbReference type="NCBI Taxonomy" id="265104"/>
    <lineage>
        <taxon>Eukaryota</taxon>
        <taxon>Fungi</taxon>
        <taxon>Dikarya</taxon>
        <taxon>Ascomycota</taxon>
        <taxon>Pezizomycotina</taxon>
        <taxon>Geoglossomycetes</taxon>
        <taxon>Geoglossales</taxon>
        <taxon>Geoglossaceae</taxon>
        <taxon>Trichoglossum</taxon>
    </lineage>
</organism>
<evidence type="ECO:0000313" key="2">
    <source>
        <dbReference type="Proteomes" id="UP000750711"/>
    </source>
</evidence>
<evidence type="ECO:0000313" key="1">
    <source>
        <dbReference type="EMBL" id="KAH0537146.1"/>
    </source>
</evidence>
<dbReference type="Gene3D" id="3.30.530.20">
    <property type="match status" value="1"/>
</dbReference>
<protein>
    <recommendedName>
        <fullName evidence="3">Polyketide cyclase/dehydrase</fullName>
    </recommendedName>
</protein>
<dbReference type="InterPro" id="IPR023393">
    <property type="entry name" value="START-like_dom_sf"/>
</dbReference>
<name>A0A9P8L0U1_9PEZI</name>
<evidence type="ECO:0008006" key="3">
    <source>
        <dbReference type="Google" id="ProtNLM"/>
    </source>
</evidence>
<dbReference type="SUPFAM" id="SSF55961">
    <property type="entry name" value="Bet v1-like"/>
    <property type="match status" value="1"/>
</dbReference>
<sequence length="135" mass="14985">MMWTHEESIEAAATPERIWKLFSDVAGWKRWNTGIEHIEIHGPFAAGTTFTMQPPGSEAFESRLTLVRENEAFTDETVIDGTRVEVHHGIVALDEGRSRIVYSTTISGPAAAEIGPFVTEDFRSVLLSLKRLAEG</sequence>
<dbReference type="Pfam" id="PF10604">
    <property type="entry name" value="Polyketide_cyc2"/>
    <property type="match status" value="1"/>
</dbReference>
<dbReference type="AlphaFoldDB" id="A0A9P8L0U1"/>
<dbReference type="InterPro" id="IPR019587">
    <property type="entry name" value="Polyketide_cyclase/dehydratase"/>
</dbReference>
<proteinExistence type="predicted"/>
<dbReference type="EMBL" id="JAGHQM010004168">
    <property type="protein sequence ID" value="KAH0537146.1"/>
    <property type="molecule type" value="Genomic_DNA"/>
</dbReference>
<gene>
    <name evidence="1" type="ORF">GP486_008839</name>
</gene>
<dbReference type="Proteomes" id="UP000750711">
    <property type="component" value="Unassembled WGS sequence"/>
</dbReference>
<reference evidence="1" key="1">
    <citation type="submission" date="2021-03" db="EMBL/GenBank/DDBJ databases">
        <title>Comparative genomics and phylogenomic investigation of the class Geoglossomycetes provide insights into ecological specialization and systematics.</title>
        <authorList>
            <person name="Melie T."/>
            <person name="Pirro S."/>
            <person name="Miller A.N."/>
            <person name="Quandt A."/>
        </authorList>
    </citation>
    <scope>NUCLEOTIDE SEQUENCE</scope>
    <source>
        <strain evidence="1">CAQ_001_2017</strain>
    </source>
</reference>
<comment type="caution">
    <text evidence="1">The sequence shown here is derived from an EMBL/GenBank/DDBJ whole genome shotgun (WGS) entry which is preliminary data.</text>
</comment>
<keyword evidence="2" id="KW-1185">Reference proteome</keyword>